<accession>Q1GSP3</accession>
<dbReference type="RefSeq" id="WP_011541909.1">
    <property type="nucleotide sequence ID" value="NC_008048.1"/>
</dbReference>
<dbReference type="Pfam" id="PF01963">
    <property type="entry name" value="TraB_PrgY_gumN"/>
    <property type="match status" value="1"/>
</dbReference>
<dbReference type="EMBL" id="CP000356">
    <property type="protein sequence ID" value="ABF53329.1"/>
    <property type="molecule type" value="Genomic_DNA"/>
</dbReference>
<dbReference type="HOGENOM" id="CLU_057525_0_1_5"/>
<protein>
    <submittedName>
        <fullName evidence="1">GumN</fullName>
    </submittedName>
</protein>
<dbReference type="eggNOG" id="COG3735">
    <property type="taxonomic scope" value="Bacteria"/>
</dbReference>
<dbReference type="PROSITE" id="PS51257">
    <property type="entry name" value="PROKAR_LIPOPROTEIN"/>
    <property type="match status" value="1"/>
</dbReference>
<sequence length="299" mass="32028">MRRAPASPDQGRRRIAAALLPVLLAACGPVEPAMKARPAMWLAEDVDTRIYILGSMHALPRGTDWDDGAVGAAIEAADTLVMELSPAELDAAADAFRELAPRSTPLAIEARLTGKALTGYRALEARGRRLNGDGLDDWAVMVLIGQRVAQNAALSPDEGVETQLTERFEAAGKPITGLERARGQLMLFETLDPATQRALLVRAAEEADTATRDVLALTAAWSRGDVAALEKVVNEDIDAAPAARKAIITDRNRRWTAWAARRMERPGTVLMAVGAGHLVGAEGVPALLEARGVRVRRVQ</sequence>
<dbReference type="STRING" id="317655.Sala_1616"/>
<proteinExistence type="predicted"/>
<reference evidence="1 2" key="1">
    <citation type="journal article" date="2009" name="Proc. Natl. Acad. Sci. U.S.A.">
        <title>The genomic basis of trophic strategy in marine bacteria.</title>
        <authorList>
            <person name="Lauro F.M."/>
            <person name="McDougald D."/>
            <person name="Thomas T."/>
            <person name="Williams T.J."/>
            <person name="Egan S."/>
            <person name="Rice S."/>
            <person name="DeMaere M.Z."/>
            <person name="Ting L."/>
            <person name="Ertan H."/>
            <person name="Johnson J."/>
            <person name="Ferriera S."/>
            <person name="Lapidus A."/>
            <person name="Anderson I."/>
            <person name="Kyrpides N."/>
            <person name="Munk A.C."/>
            <person name="Detter C."/>
            <person name="Han C.S."/>
            <person name="Brown M.V."/>
            <person name="Robb F.T."/>
            <person name="Kjelleberg S."/>
            <person name="Cavicchioli R."/>
        </authorList>
    </citation>
    <scope>NUCLEOTIDE SEQUENCE [LARGE SCALE GENOMIC DNA]</scope>
    <source>
        <strain evidence="2">DSM 13593 / LMG 18877 / RB2256</strain>
    </source>
</reference>
<keyword evidence="2" id="KW-1185">Reference proteome</keyword>
<name>Q1GSP3_SPHAL</name>
<evidence type="ECO:0000313" key="1">
    <source>
        <dbReference type="EMBL" id="ABF53329.1"/>
    </source>
</evidence>
<dbReference type="AlphaFoldDB" id="Q1GSP3"/>
<dbReference type="InterPro" id="IPR047111">
    <property type="entry name" value="YbaP-like"/>
</dbReference>
<gene>
    <name evidence="1" type="ordered locus">Sala_1616</name>
</gene>
<dbReference type="CDD" id="cd14789">
    <property type="entry name" value="Tiki"/>
    <property type="match status" value="1"/>
</dbReference>
<dbReference type="InterPro" id="IPR002816">
    <property type="entry name" value="TraB/PrgY/GumN_fam"/>
</dbReference>
<dbReference type="PANTHER" id="PTHR40590">
    <property type="entry name" value="CYTOPLASMIC PROTEIN-RELATED"/>
    <property type="match status" value="1"/>
</dbReference>
<dbReference type="PANTHER" id="PTHR40590:SF1">
    <property type="entry name" value="CYTOPLASMIC PROTEIN"/>
    <property type="match status" value="1"/>
</dbReference>
<organism evidence="1 2">
    <name type="scientific">Sphingopyxis alaskensis (strain DSM 13593 / LMG 18877 / RB2256)</name>
    <name type="common">Sphingomonas alaskensis</name>
    <dbReference type="NCBI Taxonomy" id="317655"/>
    <lineage>
        <taxon>Bacteria</taxon>
        <taxon>Pseudomonadati</taxon>
        <taxon>Pseudomonadota</taxon>
        <taxon>Alphaproteobacteria</taxon>
        <taxon>Sphingomonadales</taxon>
        <taxon>Sphingomonadaceae</taxon>
        <taxon>Sphingopyxis</taxon>
    </lineage>
</organism>
<evidence type="ECO:0000313" key="2">
    <source>
        <dbReference type="Proteomes" id="UP000006578"/>
    </source>
</evidence>
<dbReference type="KEGG" id="sal:Sala_1616"/>
<dbReference type="Proteomes" id="UP000006578">
    <property type="component" value="Chromosome"/>
</dbReference>